<evidence type="ECO:0000313" key="2">
    <source>
        <dbReference type="Proteomes" id="UP000236919"/>
    </source>
</evidence>
<reference evidence="1 2" key="1">
    <citation type="submission" date="2018-01" db="EMBL/GenBank/DDBJ databases">
        <title>Genomic Encyclopedia of Type Strains, Phase III (KMG-III): the genomes of soil and plant-associated and newly described type strains.</title>
        <authorList>
            <person name="Whitman W."/>
        </authorList>
    </citation>
    <scope>NUCLEOTIDE SEQUENCE [LARGE SCALE GENOMIC DNA]</scope>
    <source>
        <strain evidence="1 2">1131</strain>
    </source>
</reference>
<name>A0A2S4M824_9HYPH</name>
<keyword evidence="2" id="KW-1185">Reference proteome</keyword>
<accession>A0A2S4M824</accession>
<sequence>MTKRKSDGTVGPWAREKLDALGEYLNFYTTVLKNQAHWCRGTVFVDAFAGPGKSKVRAIPKSSEPKREDFFDDVVPMTDDEEGDEFVNGSPRVALDIKNPFNNYFFIERDPQRVAELRTLAGDYGDTRKIVVKEGDASAELLAILGSKANWSGYRGVIFVDPFGMHIPWSTLEALAKTRVFEIIINFPLGMAIQRFLIRHGEIPANWAATLDDFFGSPDWRLHAYESSDTLFGSDTVKLADSGKRLLEWYLGRLKDAFGHVSPARLIRNTQGGHLYYLIWAGPHPKGLDGARAILGKGDEVRAPRKRPTAKR</sequence>
<dbReference type="NCBIfam" id="TIGR04474">
    <property type="entry name" value="tcm_partner"/>
    <property type="match status" value="1"/>
</dbReference>
<organism evidence="1 2">
    <name type="scientific">Bosea psychrotolerans</name>
    <dbReference type="NCBI Taxonomy" id="1871628"/>
    <lineage>
        <taxon>Bacteria</taxon>
        <taxon>Pseudomonadati</taxon>
        <taxon>Pseudomonadota</taxon>
        <taxon>Alphaproteobacteria</taxon>
        <taxon>Hyphomicrobiales</taxon>
        <taxon>Boseaceae</taxon>
        <taxon>Bosea</taxon>
    </lineage>
</organism>
<dbReference type="AlphaFoldDB" id="A0A2S4M824"/>
<comment type="caution">
    <text evidence="1">The sequence shown here is derived from an EMBL/GenBank/DDBJ whole genome shotgun (WGS) entry which is preliminary data.</text>
</comment>
<gene>
    <name evidence="1" type="ORF">CYD53_108136</name>
</gene>
<evidence type="ECO:0000313" key="1">
    <source>
        <dbReference type="EMBL" id="POR50888.1"/>
    </source>
</evidence>
<dbReference type="InterPro" id="IPR031009">
    <property type="entry name" value="Tcm_partner"/>
</dbReference>
<proteinExistence type="predicted"/>
<dbReference type="InterPro" id="IPR029063">
    <property type="entry name" value="SAM-dependent_MTases_sf"/>
</dbReference>
<dbReference type="SUPFAM" id="SSF53335">
    <property type="entry name" value="S-adenosyl-L-methionine-dependent methyltransferases"/>
    <property type="match status" value="1"/>
</dbReference>
<protein>
    <submittedName>
        <fullName evidence="1">Three-Cys-motif partner protein</fullName>
    </submittedName>
</protein>
<dbReference type="Proteomes" id="UP000236919">
    <property type="component" value="Unassembled WGS sequence"/>
</dbReference>
<dbReference type="EMBL" id="PQFZ01000008">
    <property type="protein sequence ID" value="POR50888.1"/>
    <property type="molecule type" value="Genomic_DNA"/>
</dbReference>